<feature type="compositionally biased region" description="Basic and acidic residues" evidence="1">
    <location>
        <begin position="606"/>
        <end position="624"/>
    </location>
</feature>
<comment type="caution">
    <text evidence="3">The sequence shown here is derived from an EMBL/GenBank/DDBJ whole genome shotgun (WGS) entry which is preliminary data.</text>
</comment>
<reference evidence="3" key="1">
    <citation type="journal article" date="2020" name="Stud. Mycol.">
        <title>101 Dothideomycetes genomes: a test case for predicting lifestyles and emergence of pathogens.</title>
        <authorList>
            <person name="Haridas S."/>
            <person name="Albert R."/>
            <person name="Binder M."/>
            <person name="Bloem J."/>
            <person name="Labutti K."/>
            <person name="Salamov A."/>
            <person name="Andreopoulos B."/>
            <person name="Baker S."/>
            <person name="Barry K."/>
            <person name="Bills G."/>
            <person name="Bluhm B."/>
            <person name="Cannon C."/>
            <person name="Castanera R."/>
            <person name="Culley D."/>
            <person name="Daum C."/>
            <person name="Ezra D."/>
            <person name="Gonzalez J."/>
            <person name="Henrissat B."/>
            <person name="Kuo A."/>
            <person name="Liang C."/>
            <person name="Lipzen A."/>
            <person name="Lutzoni F."/>
            <person name="Magnuson J."/>
            <person name="Mondo S."/>
            <person name="Nolan M."/>
            <person name="Ohm R."/>
            <person name="Pangilinan J."/>
            <person name="Park H.-J."/>
            <person name="Ramirez L."/>
            <person name="Alfaro M."/>
            <person name="Sun H."/>
            <person name="Tritt A."/>
            <person name="Yoshinaga Y."/>
            <person name="Zwiers L.-H."/>
            <person name="Turgeon B."/>
            <person name="Goodwin S."/>
            <person name="Spatafora J."/>
            <person name="Crous P."/>
            <person name="Grigoriev I."/>
        </authorList>
    </citation>
    <scope>NUCLEOTIDE SEQUENCE</scope>
    <source>
        <strain evidence="3">ATCC 74209</strain>
    </source>
</reference>
<dbReference type="PANTHER" id="PTHR42055:SF1">
    <property type="entry name" value="YALI0E03476P"/>
    <property type="match status" value="1"/>
</dbReference>
<proteinExistence type="predicted"/>
<keyword evidence="2" id="KW-0472">Membrane</keyword>
<protein>
    <submittedName>
        <fullName evidence="3">Uncharacterized protein</fullName>
    </submittedName>
</protein>
<accession>A0A9P4JNY1</accession>
<dbReference type="EMBL" id="ML993965">
    <property type="protein sequence ID" value="KAF2201704.1"/>
    <property type="molecule type" value="Genomic_DNA"/>
</dbReference>
<sequence length="636" mass="72251">MPAQHTIFGRPVRLQMPPRRFQLLGAIVVFLIVTLTLFGPPSSVDIPTVEEVKDTIKNPHLPKLPSLPSVHSPFGPSAHKPPIQPNSTTSSSYGVVEWFSDFKWRNPFSSSVTLDENRALLPPRKERPPIYTYYEPRHKQDKAVEEAEQRLLLAWRRAWWAQGFRPQVLSLAEAIKNPYYGRVQRMQLDAKAETEIMRWLAWGFMKGGILVDWLAFPMAPYDDPLLTFMRRKEYPKLTRIQPLNNAVFFGEDAQVEKVIKKALDNPLFKDPNANKDKIAELGSNEGGAMIGLLTEEDMDVDSKADGVAYYSSEAISSTYKTVSEKLTNTTQAKGLNELATLINSHLHLTFQSTFTDGLAVVKPLPEHTTALMYEAIDIARNLTQCPASPIPDSCPPNRPKCKPCNPSHTQSLQLMTSFQNTSTLYSIGVIPHPYTLCLLHYTRDAIDGNFLRRETQRDQWVLAATKDLLGDDASGEHRVLHLKEMIASPYLRSNSLWLTAERESQHDLDWIFGFQLPRIAADSAPSSSVSPGPQPRPDMPEPLKGVEVPEERWIVNEETRLHKAREAIKSTDKNMRPIVDMVEKWNLYDTEAWRFARAWSARRRVEREKWEEEETKFAGTERKAGVQSGDGGRWND</sequence>
<gene>
    <name evidence="3" type="ORF">GQ43DRAFT_415261</name>
</gene>
<dbReference type="AlphaFoldDB" id="A0A9P4JNY1"/>
<keyword evidence="4" id="KW-1185">Reference proteome</keyword>
<keyword evidence="2" id="KW-1133">Transmembrane helix</keyword>
<evidence type="ECO:0000313" key="4">
    <source>
        <dbReference type="Proteomes" id="UP000799536"/>
    </source>
</evidence>
<evidence type="ECO:0000256" key="2">
    <source>
        <dbReference type="SAM" id="Phobius"/>
    </source>
</evidence>
<evidence type="ECO:0000256" key="1">
    <source>
        <dbReference type="SAM" id="MobiDB-lite"/>
    </source>
</evidence>
<feature type="region of interest" description="Disordered" evidence="1">
    <location>
        <begin position="523"/>
        <end position="544"/>
    </location>
</feature>
<evidence type="ECO:0000313" key="3">
    <source>
        <dbReference type="EMBL" id="KAF2201704.1"/>
    </source>
</evidence>
<feature type="transmembrane region" description="Helical" evidence="2">
    <location>
        <begin position="21"/>
        <end position="39"/>
    </location>
</feature>
<dbReference type="Proteomes" id="UP000799536">
    <property type="component" value="Unassembled WGS sequence"/>
</dbReference>
<dbReference type="PANTHER" id="PTHR42055">
    <property type="entry name" value="YALI0E03476P"/>
    <property type="match status" value="1"/>
</dbReference>
<dbReference type="OrthoDB" id="5312133at2759"/>
<name>A0A9P4JNY1_9PLEO</name>
<feature type="region of interest" description="Disordered" evidence="1">
    <location>
        <begin position="606"/>
        <end position="636"/>
    </location>
</feature>
<keyword evidence="2" id="KW-0812">Transmembrane</keyword>
<organism evidence="3 4">
    <name type="scientific">Delitschia confertaspora ATCC 74209</name>
    <dbReference type="NCBI Taxonomy" id="1513339"/>
    <lineage>
        <taxon>Eukaryota</taxon>
        <taxon>Fungi</taxon>
        <taxon>Dikarya</taxon>
        <taxon>Ascomycota</taxon>
        <taxon>Pezizomycotina</taxon>
        <taxon>Dothideomycetes</taxon>
        <taxon>Pleosporomycetidae</taxon>
        <taxon>Pleosporales</taxon>
        <taxon>Delitschiaceae</taxon>
        <taxon>Delitschia</taxon>
    </lineage>
</organism>